<feature type="transmembrane region" description="Helical" evidence="1">
    <location>
        <begin position="35"/>
        <end position="53"/>
    </location>
</feature>
<dbReference type="OrthoDB" id="2327868at2"/>
<gene>
    <name evidence="2" type="ORF">FD27_GL001192</name>
</gene>
<keyword evidence="3" id="KW-1185">Reference proteome</keyword>
<keyword evidence="1" id="KW-1133">Transmembrane helix</keyword>
<protein>
    <recommendedName>
        <fullName evidence="4">Integral membrane protein</fullName>
    </recommendedName>
</protein>
<sequence>MLSDLIIFITVLAAVSSIAGTKAKMEKHVADWLGASRLSFFILLVAIIVRIIVEFPHLIIWQILWLILVTIVFCLMEIAFREKRETFGNPRHARLMTIGLILNFLIACLLA</sequence>
<dbReference type="EMBL" id="AZER01000016">
    <property type="protein sequence ID" value="KRL27432.1"/>
    <property type="molecule type" value="Genomic_DNA"/>
</dbReference>
<dbReference type="Proteomes" id="UP000051445">
    <property type="component" value="Unassembled WGS sequence"/>
</dbReference>
<keyword evidence="1" id="KW-0472">Membrane</keyword>
<organism evidence="2 3">
    <name type="scientific">Limosilactobacillus frumenti DSM 13145</name>
    <dbReference type="NCBI Taxonomy" id="1423746"/>
    <lineage>
        <taxon>Bacteria</taxon>
        <taxon>Bacillati</taxon>
        <taxon>Bacillota</taxon>
        <taxon>Bacilli</taxon>
        <taxon>Lactobacillales</taxon>
        <taxon>Lactobacillaceae</taxon>
        <taxon>Limosilactobacillus</taxon>
    </lineage>
</organism>
<dbReference type="RefSeq" id="WP_057751863.1">
    <property type="nucleotide sequence ID" value="NZ_AZER01000016.1"/>
</dbReference>
<keyword evidence="1" id="KW-0812">Transmembrane</keyword>
<proteinExistence type="predicted"/>
<feature type="transmembrane region" description="Helical" evidence="1">
    <location>
        <begin position="6"/>
        <end position="23"/>
    </location>
</feature>
<evidence type="ECO:0000313" key="2">
    <source>
        <dbReference type="EMBL" id="KRL27432.1"/>
    </source>
</evidence>
<feature type="transmembrane region" description="Helical" evidence="1">
    <location>
        <begin position="59"/>
        <end position="80"/>
    </location>
</feature>
<evidence type="ECO:0000256" key="1">
    <source>
        <dbReference type="SAM" id="Phobius"/>
    </source>
</evidence>
<name>A0A0R1PG43_9LACO</name>
<evidence type="ECO:0000313" key="3">
    <source>
        <dbReference type="Proteomes" id="UP000051445"/>
    </source>
</evidence>
<comment type="caution">
    <text evidence="2">The sequence shown here is derived from an EMBL/GenBank/DDBJ whole genome shotgun (WGS) entry which is preliminary data.</text>
</comment>
<dbReference type="AlphaFoldDB" id="A0A0R1PG43"/>
<feature type="transmembrane region" description="Helical" evidence="1">
    <location>
        <begin position="92"/>
        <end position="110"/>
    </location>
</feature>
<reference evidence="2 3" key="1">
    <citation type="journal article" date="2015" name="Genome Announc.">
        <title>Expanding the biotechnology potential of lactobacilli through comparative genomics of 213 strains and associated genera.</title>
        <authorList>
            <person name="Sun Z."/>
            <person name="Harris H.M."/>
            <person name="McCann A."/>
            <person name="Guo C."/>
            <person name="Argimon S."/>
            <person name="Zhang W."/>
            <person name="Yang X."/>
            <person name="Jeffery I.B."/>
            <person name="Cooney J.C."/>
            <person name="Kagawa T.F."/>
            <person name="Liu W."/>
            <person name="Song Y."/>
            <person name="Salvetti E."/>
            <person name="Wrobel A."/>
            <person name="Rasinkangas P."/>
            <person name="Parkhill J."/>
            <person name="Rea M.C."/>
            <person name="O'Sullivan O."/>
            <person name="Ritari J."/>
            <person name="Douillard F.P."/>
            <person name="Paul Ross R."/>
            <person name="Yang R."/>
            <person name="Briner A.E."/>
            <person name="Felis G.E."/>
            <person name="de Vos W.M."/>
            <person name="Barrangou R."/>
            <person name="Klaenhammer T.R."/>
            <person name="Caufield P.W."/>
            <person name="Cui Y."/>
            <person name="Zhang H."/>
            <person name="O'Toole P.W."/>
        </authorList>
    </citation>
    <scope>NUCLEOTIDE SEQUENCE [LARGE SCALE GENOMIC DNA]</scope>
    <source>
        <strain evidence="2 3">DSM 13145</strain>
    </source>
</reference>
<evidence type="ECO:0008006" key="4">
    <source>
        <dbReference type="Google" id="ProtNLM"/>
    </source>
</evidence>
<accession>A0A0R1PG43</accession>